<dbReference type="EMBL" id="PDKJ01000009">
    <property type="protein sequence ID" value="RXJ67410.1"/>
    <property type="molecule type" value="Genomic_DNA"/>
</dbReference>
<name>A0A4Q0YAS1_9BACT</name>
<evidence type="ECO:0000313" key="3">
    <source>
        <dbReference type="EMBL" id="RXJ67410.1"/>
    </source>
</evidence>
<feature type="domain" description="NAD-dependent epimerase/dehydratase" evidence="2">
    <location>
        <begin position="6"/>
        <end position="240"/>
    </location>
</feature>
<organism evidence="3 4">
    <name type="scientific">Halarcobacter ebronensis</name>
    <dbReference type="NCBI Taxonomy" id="1462615"/>
    <lineage>
        <taxon>Bacteria</taxon>
        <taxon>Pseudomonadati</taxon>
        <taxon>Campylobacterota</taxon>
        <taxon>Epsilonproteobacteria</taxon>
        <taxon>Campylobacterales</taxon>
        <taxon>Arcobacteraceae</taxon>
        <taxon>Halarcobacter</taxon>
    </lineage>
</organism>
<dbReference type="Proteomes" id="UP000290172">
    <property type="component" value="Unassembled WGS sequence"/>
</dbReference>
<dbReference type="RefSeq" id="WP_128981976.1">
    <property type="nucleotide sequence ID" value="NZ_PDKJ01000009.1"/>
</dbReference>
<evidence type="ECO:0000256" key="1">
    <source>
        <dbReference type="ARBA" id="ARBA00007637"/>
    </source>
</evidence>
<reference evidence="3 4" key="1">
    <citation type="submission" date="2017-10" db="EMBL/GenBank/DDBJ databases">
        <title>Genomics of the genus Arcobacter.</title>
        <authorList>
            <person name="Perez-Cataluna A."/>
            <person name="Figueras M.J."/>
        </authorList>
    </citation>
    <scope>NUCLEOTIDE SEQUENCE [LARGE SCALE GENOMIC DNA]</scope>
    <source>
        <strain evidence="3 4">CECT 8993</strain>
    </source>
</reference>
<evidence type="ECO:0000259" key="2">
    <source>
        <dbReference type="Pfam" id="PF01370"/>
    </source>
</evidence>
<dbReference type="Gene3D" id="3.40.50.720">
    <property type="entry name" value="NAD(P)-binding Rossmann-like Domain"/>
    <property type="match status" value="1"/>
</dbReference>
<dbReference type="PANTHER" id="PTHR43000">
    <property type="entry name" value="DTDP-D-GLUCOSE 4,6-DEHYDRATASE-RELATED"/>
    <property type="match status" value="1"/>
</dbReference>
<dbReference type="AlphaFoldDB" id="A0A4Q0YAS1"/>
<dbReference type="SUPFAM" id="SSF51735">
    <property type="entry name" value="NAD(P)-binding Rossmann-fold domains"/>
    <property type="match status" value="1"/>
</dbReference>
<dbReference type="InterPro" id="IPR036291">
    <property type="entry name" value="NAD(P)-bd_dom_sf"/>
</dbReference>
<proteinExistence type="inferred from homology"/>
<dbReference type="InterPro" id="IPR001509">
    <property type="entry name" value="Epimerase_deHydtase"/>
</dbReference>
<comment type="similarity">
    <text evidence="1">Belongs to the NAD(P)-dependent epimerase/dehydratase family.</text>
</comment>
<dbReference type="Pfam" id="PF01370">
    <property type="entry name" value="Epimerase"/>
    <property type="match status" value="1"/>
</dbReference>
<protein>
    <submittedName>
        <fullName evidence="3">Epimerase</fullName>
    </submittedName>
</protein>
<comment type="caution">
    <text evidence="3">The sequence shown here is derived from an EMBL/GenBank/DDBJ whole genome shotgun (WGS) entry which is preliminary data.</text>
</comment>
<accession>A0A4Q0YAS1</accession>
<sequence length="313" mass="34422">MRNKTILITGGGGFIGSYLADMLKENNTVKVFDTFSRNAIQYISNEGIELIKGDVLDPQALNDAMKGVDICIHAAAIAGIYSVGKDIQKTMKVNTIGAYNAIEAAIANGVEKFVDFSTSEVYGAFVYKANEKDNTTIGPIGERRWTYAISKLASEHLVHSYGASGLINTITVRPFNIYGPRQIGEGAIQKMISAAINGEDITIYNDGSQIRSWCYVTDFAKGLIGILNDDRIKNEVFNIGNPNETTTVLNLARAIIEKTGSSSKLIFKEHPGPEIEVRIPDIEKLKIVGNYTPIVTLNEGLERTIDWFKKYQI</sequence>
<gene>
    <name evidence="3" type="ORF">CRV08_10805</name>
</gene>
<evidence type="ECO:0000313" key="4">
    <source>
        <dbReference type="Proteomes" id="UP000290172"/>
    </source>
</evidence>